<dbReference type="GeneID" id="5710258"/>
<comment type="cofactor">
    <cofactor evidence="1">
        <name>FMN</name>
        <dbReference type="ChEBI" id="CHEBI:58210"/>
    </cofactor>
</comment>
<name>A8MDG1_CALMQ</name>
<evidence type="ECO:0000313" key="4">
    <source>
        <dbReference type="Proteomes" id="UP000001137"/>
    </source>
</evidence>
<evidence type="ECO:0000259" key="2">
    <source>
        <dbReference type="SMART" id="SM00903"/>
    </source>
</evidence>
<dbReference type="EMBL" id="CP000852">
    <property type="protein sequence ID" value="ABW01817.1"/>
    <property type="molecule type" value="Genomic_DNA"/>
</dbReference>
<dbReference type="InterPro" id="IPR002563">
    <property type="entry name" value="Flavin_Rdtase-like_dom"/>
</dbReference>
<dbReference type="SMART" id="SM00903">
    <property type="entry name" value="Flavin_Reduct"/>
    <property type="match status" value="1"/>
</dbReference>
<dbReference type="HOGENOM" id="CLU_1088274_0_0_2"/>
<sequence length="244" mass="27273">MKEVDPSLVHYVLYPSTVPIIAAKSGNDADAMPAVWTTTVSLKPPLIMTAIAPERYTYKLIRESGYFTVNLMDFSKVSALAFIGDVSARFIGNKLELAGIKLIPARKVPSVIIDGASAVVECRVSRVIDVGGDHDIFIGKVINVMVNDDFTDGGWRLEDYRPILYVGRTHRPSPVMRRFTTVGQVINVEYAKGMRNPVEERRRAQELAKEIIKEYAGKLGKDPRNATYILLDTIRNMLSDNWEV</sequence>
<accession>A8MDG1</accession>
<protein>
    <submittedName>
        <fullName evidence="3">Flavin reductase domain protein FMN-binding</fullName>
    </submittedName>
</protein>
<dbReference type="InterPro" id="IPR053310">
    <property type="entry name" value="Flavoredoxin-like"/>
</dbReference>
<gene>
    <name evidence="3" type="ordered locus">Cmaq_0986</name>
</gene>
<organism evidence="3 4">
    <name type="scientific">Caldivirga maquilingensis (strain ATCC 700844 / DSM 13496 / JCM 10307 / IC-167)</name>
    <dbReference type="NCBI Taxonomy" id="397948"/>
    <lineage>
        <taxon>Archaea</taxon>
        <taxon>Thermoproteota</taxon>
        <taxon>Thermoprotei</taxon>
        <taxon>Thermoproteales</taxon>
        <taxon>Thermoproteaceae</taxon>
        <taxon>Caldivirga</taxon>
    </lineage>
</organism>
<dbReference type="Proteomes" id="UP000001137">
    <property type="component" value="Chromosome"/>
</dbReference>
<dbReference type="eggNOG" id="arCOG02016">
    <property type="taxonomic scope" value="Archaea"/>
</dbReference>
<feature type="domain" description="Flavin reductase like" evidence="2">
    <location>
        <begin position="11"/>
        <end position="157"/>
    </location>
</feature>
<dbReference type="InterPro" id="IPR012349">
    <property type="entry name" value="Split_barrel_FMN-bd"/>
</dbReference>
<dbReference type="OrthoDB" id="8522at2157"/>
<reference evidence="3 4" key="1">
    <citation type="submission" date="2007-10" db="EMBL/GenBank/DDBJ databases">
        <title>Complete sequence of Caldivirga maquilingensis IC-167.</title>
        <authorList>
            <consortium name="US DOE Joint Genome Institute"/>
            <person name="Copeland A."/>
            <person name="Lucas S."/>
            <person name="Lapidus A."/>
            <person name="Barry K."/>
            <person name="Glavina del Rio T."/>
            <person name="Dalin E."/>
            <person name="Tice H."/>
            <person name="Pitluck S."/>
            <person name="Saunders E."/>
            <person name="Brettin T."/>
            <person name="Bruce D."/>
            <person name="Detter J.C."/>
            <person name="Han C."/>
            <person name="Schmutz J."/>
            <person name="Larimer F."/>
            <person name="Land M."/>
            <person name="Hauser L."/>
            <person name="Kyrpides N."/>
            <person name="Ivanova N."/>
            <person name="Biddle J.F."/>
            <person name="Zhang Z."/>
            <person name="Fitz-Gibbon S.T."/>
            <person name="Lowe T.M."/>
            <person name="Saltikov C."/>
            <person name="House C.H."/>
            <person name="Richardson P."/>
        </authorList>
    </citation>
    <scope>NUCLEOTIDE SEQUENCE [LARGE SCALE GENOMIC DNA]</scope>
    <source>
        <strain evidence="4">ATCC 700844 / DSM 13496 / JCM 10307 / IC-167</strain>
    </source>
</reference>
<dbReference type="Gene3D" id="2.30.110.10">
    <property type="entry name" value="Electron Transport, Fmn-binding Protein, Chain A"/>
    <property type="match status" value="1"/>
</dbReference>
<dbReference type="Pfam" id="PF01613">
    <property type="entry name" value="Flavin_Reduct"/>
    <property type="match status" value="1"/>
</dbReference>
<evidence type="ECO:0000256" key="1">
    <source>
        <dbReference type="ARBA" id="ARBA00001917"/>
    </source>
</evidence>
<dbReference type="RefSeq" id="WP_012186036.1">
    <property type="nucleotide sequence ID" value="NC_009954.1"/>
</dbReference>
<dbReference type="KEGG" id="cma:Cmaq_0986"/>
<dbReference type="PANTHER" id="PTHR43241:SF1">
    <property type="entry name" value="FLAVIN REDUCTASE LIKE DOMAIN-CONTAINING PROTEIN"/>
    <property type="match status" value="1"/>
</dbReference>
<keyword evidence="4" id="KW-1185">Reference proteome</keyword>
<dbReference type="AlphaFoldDB" id="A8MDG1"/>
<proteinExistence type="predicted"/>
<dbReference type="GO" id="GO:0010181">
    <property type="term" value="F:FMN binding"/>
    <property type="evidence" value="ECO:0007669"/>
    <property type="project" value="InterPro"/>
</dbReference>
<evidence type="ECO:0000313" key="3">
    <source>
        <dbReference type="EMBL" id="ABW01817.1"/>
    </source>
</evidence>
<dbReference type="PANTHER" id="PTHR43241">
    <property type="entry name" value="FLAVIN REDUCTASE DOMAIN PROTEIN"/>
    <property type="match status" value="1"/>
</dbReference>
<dbReference type="SUPFAM" id="SSF50475">
    <property type="entry name" value="FMN-binding split barrel"/>
    <property type="match status" value="1"/>
</dbReference>